<evidence type="ECO:0000259" key="2">
    <source>
        <dbReference type="Pfam" id="PF01833"/>
    </source>
</evidence>
<proteinExistence type="predicted"/>
<reference evidence="4 5" key="1">
    <citation type="submission" date="2015-02" db="EMBL/GenBank/DDBJ databases">
        <title>Single-cell genomics of uncultivated deep-branching MTB reveals a conserved set of magnetosome genes.</title>
        <authorList>
            <person name="Kolinko S."/>
            <person name="Richter M."/>
            <person name="Glockner F.O."/>
            <person name="Brachmann A."/>
            <person name="Schuler D."/>
        </authorList>
    </citation>
    <scope>NUCLEOTIDE SEQUENCE [LARGE SCALE GENOMIC DNA]</scope>
    <source>
        <strain evidence="4">TM-1</strain>
    </source>
</reference>
<dbReference type="SUPFAM" id="SSF81296">
    <property type="entry name" value="E set domains"/>
    <property type="match status" value="1"/>
</dbReference>
<evidence type="ECO:0000256" key="1">
    <source>
        <dbReference type="ARBA" id="ARBA00022729"/>
    </source>
</evidence>
<keyword evidence="1" id="KW-0732">Signal</keyword>
<sequence length="893" mass="96483">MNGKAVNKVSVLATGRELMWQILGTGDFDGDGTSDTLWQNTNTGEVSVWLKNGDQKVSIVTFAGTKWEVKAIGDFDGDGKSDVLWQDRTTGDICLWLMNGGTIQTNQEISFSFLSGWEVKAAGDFDGDGKSDILWRHSSTYAIAIWFMNGVKVKSATPSAQVGSEWLIRGVADFDGDGKSDIMWQNSNTGMLYTWLMDGTKVKPSSGIPVTPEKVQQISLTGWRIQDIGDFDGNGKSDILWYNPVTTEFAVWMMDGVSIKDYGLATKLTKGSWKSIPNGSNIIPLFNTGISASKLRPTQGYSATAVTITGSGFSDNSTVTFGSYTAKDVEFVSENRLIVHVPFAVIDEKVSGLPKGAYSVSVDSKSAGSFSALALPDNPNPPGAVLKDTVSAMTDHFVSGEGDIKSALTMLSSYTTDADTKDFFSQLSNMLPFLEAFLRDDASKYGDQMDPTTLATLEQTILANNRSLNFANASPSVPKGALSRKSKVGPTEERNWCENGDSWLEGRARLVEEVSSYNSFKESLAVCDAVKLIGAAKPAMCPCKLLKVAHDLIYSLKLLELTGYGGVRSLSFDAIVGKVGTSSTSLLTLTLATGQSSTLLPSINTSVDVSLFGPLDVIAQVTDAIGSCSGGLGILADSIKKVVSAVAKISTLSTDKSTCPISFSKVDRTFVSPYRYDLLDVYDDGTIAWTDKTGMSLGGVDSGVAFFEIDPAYMTSQEKKSLGVYKVVVNKKSSWRFTDNGDGSMTDRLTGLQWMKNANGCNGWVTWDVANTCVPSGWRLPTIQELYTLCREDGTTTGLDAILNSGQWSYCNGHAVDRWSQLRDDGFDVQAPHYWSSTTYASDTSSAWDVSMYDGHVDTSTSPTTTMYGRYVPDIDPLVIWLFGSYSFLGAGL</sequence>
<dbReference type="PANTHER" id="PTHR46580">
    <property type="entry name" value="SENSOR KINASE-RELATED"/>
    <property type="match status" value="1"/>
</dbReference>
<accession>A0A0F3GTJ5</accession>
<dbReference type="InterPro" id="IPR011460">
    <property type="entry name" value="Lcl_C"/>
</dbReference>
<evidence type="ECO:0000259" key="3">
    <source>
        <dbReference type="Pfam" id="PF07603"/>
    </source>
</evidence>
<evidence type="ECO:0000313" key="4">
    <source>
        <dbReference type="EMBL" id="KJU84008.1"/>
    </source>
</evidence>
<keyword evidence="5" id="KW-1185">Reference proteome</keyword>
<dbReference type="Gene3D" id="2.60.40.10">
    <property type="entry name" value="Immunoglobulins"/>
    <property type="match status" value="1"/>
</dbReference>
<dbReference type="SUPFAM" id="SSF69318">
    <property type="entry name" value="Integrin alpha N-terminal domain"/>
    <property type="match status" value="1"/>
</dbReference>
<feature type="domain" description="IPT/TIG" evidence="2">
    <location>
        <begin position="294"/>
        <end position="366"/>
    </location>
</feature>
<dbReference type="Gene3D" id="2.130.10.130">
    <property type="entry name" value="Integrin alpha, N-terminal"/>
    <property type="match status" value="2"/>
</dbReference>
<dbReference type="InterPro" id="IPR028994">
    <property type="entry name" value="Integrin_alpha_N"/>
</dbReference>
<dbReference type="InterPro" id="IPR014756">
    <property type="entry name" value="Ig_E-set"/>
</dbReference>
<feature type="domain" description="Lcl C-terminal" evidence="3">
    <location>
        <begin position="745"/>
        <end position="872"/>
    </location>
</feature>
<dbReference type="AlphaFoldDB" id="A0A0F3GTJ5"/>
<dbReference type="InterPro" id="IPR002909">
    <property type="entry name" value="IPT_dom"/>
</dbReference>
<dbReference type="Pfam" id="PF13517">
    <property type="entry name" value="FG-GAP_3"/>
    <property type="match status" value="2"/>
</dbReference>
<dbReference type="InterPro" id="IPR013783">
    <property type="entry name" value="Ig-like_fold"/>
</dbReference>
<organism evidence="4 5">
    <name type="scientific">Candidatus Magnetobacterium bavaricum</name>
    <dbReference type="NCBI Taxonomy" id="29290"/>
    <lineage>
        <taxon>Bacteria</taxon>
        <taxon>Pseudomonadati</taxon>
        <taxon>Nitrospirota</taxon>
        <taxon>Thermodesulfovibrionia</taxon>
        <taxon>Thermodesulfovibrionales</taxon>
        <taxon>Candidatus Magnetobacteriaceae</taxon>
        <taxon>Candidatus Magnetobacterium</taxon>
    </lineage>
</organism>
<dbReference type="PATRIC" id="fig|29290.4.peg.5050"/>
<evidence type="ECO:0000313" key="5">
    <source>
        <dbReference type="Proteomes" id="UP000033423"/>
    </source>
</evidence>
<name>A0A0F3GTJ5_9BACT</name>
<gene>
    <name evidence="4" type="ORF">MBAV_003798</name>
</gene>
<dbReference type="Pfam" id="PF07603">
    <property type="entry name" value="Lcl_C"/>
    <property type="match status" value="1"/>
</dbReference>
<dbReference type="PANTHER" id="PTHR46580:SF2">
    <property type="entry name" value="MAM DOMAIN-CONTAINING PROTEIN"/>
    <property type="match status" value="1"/>
</dbReference>
<protein>
    <submittedName>
        <fullName evidence="4">Protein containing DUF1566</fullName>
    </submittedName>
</protein>
<dbReference type="InterPro" id="IPR013517">
    <property type="entry name" value="FG-GAP"/>
</dbReference>
<dbReference type="Pfam" id="PF01833">
    <property type="entry name" value="TIG"/>
    <property type="match status" value="1"/>
</dbReference>
<dbReference type="EMBL" id="LACI01001650">
    <property type="protein sequence ID" value="KJU84008.1"/>
    <property type="molecule type" value="Genomic_DNA"/>
</dbReference>
<comment type="caution">
    <text evidence="4">The sequence shown here is derived from an EMBL/GenBank/DDBJ whole genome shotgun (WGS) entry which is preliminary data.</text>
</comment>
<dbReference type="Proteomes" id="UP000033423">
    <property type="component" value="Unassembled WGS sequence"/>
</dbReference>